<evidence type="ECO:0000313" key="3">
    <source>
        <dbReference type="Proteomes" id="UP000499080"/>
    </source>
</evidence>
<name>A0A4Y2TWP4_ARAVE</name>
<organism evidence="2 3">
    <name type="scientific">Araneus ventricosus</name>
    <name type="common">Orbweaver spider</name>
    <name type="synonym">Epeira ventricosa</name>
    <dbReference type="NCBI Taxonomy" id="182803"/>
    <lineage>
        <taxon>Eukaryota</taxon>
        <taxon>Metazoa</taxon>
        <taxon>Ecdysozoa</taxon>
        <taxon>Arthropoda</taxon>
        <taxon>Chelicerata</taxon>
        <taxon>Arachnida</taxon>
        <taxon>Araneae</taxon>
        <taxon>Araneomorphae</taxon>
        <taxon>Entelegynae</taxon>
        <taxon>Araneoidea</taxon>
        <taxon>Araneidae</taxon>
        <taxon>Araneus</taxon>
    </lineage>
</organism>
<reference evidence="2 3" key="1">
    <citation type="journal article" date="2019" name="Sci. Rep.">
        <title>Orb-weaving spider Araneus ventricosus genome elucidates the spidroin gene catalogue.</title>
        <authorList>
            <person name="Kono N."/>
            <person name="Nakamura H."/>
            <person name="Ohtoshi R."/>
            <person name="Moran D.A.P."/>
            <person name="Shinohara A."/>
            <person name="Yoshida Y."/>
            <person name="Fujiwara M."/>
            <person name="Mori M."/>
            <person name="Tomita M."/>
            <person name="Arakawa K."/>
        </authorList>
    </citation>
    <scope>NUCLEOTIDE SEQUENCE [LARGE SCALE GENOMIC DNA]</scope>
</reference>
<evidence type="ECO:0000313" key="2">
    <source>
        <dbReference type="EMBL" id="GBO05018.1"/>
    </source>
</evidence>
<keyword evidence="3" id="KW-1185">Reference proteome</keyword>
<accession>A0A4Y2TWP4</accession>
<comment type="caution">
    <text evidence="2">The sequence shown here is derived from an EMBL/GenBank/DDBJ whole genome shotgun (WGS) entry which is preliminary data.</text>
</comment>
<dbReference type="EMBL" id="BGPR01031786">
    <property type="protein sequence ID" value="GBO05018.1"/>
    <property type="molecule type" value="Genomic_DNA"/>
</dbReference>
<protein>
    <submittedName>
        <fullName evidence="2">Uncharacterized protein</fullName>
    </submittedName>
</protein>
<dbReference type="Proteomes" id="UP000499080">
    <property type="component" value="Unassembled WGS sequence"/>
</dbReference>
<feature type="region of interest" description="Disordered" evidence="1">
    <location>
        <begin position="1"/>
        <end position="21"/>
    </location>
</feature>
<sequence>MTRTTPKLAPPPNFHATPTGGRVATTYDFACNRLAPYTADLQRNRVFEPATLRSRGRDLSTRPPRPRKFGERGAFSSVVLVI</sequence>
<evidence type="ECO:0000256" key="1">
    <source>
        <dbReference type="SAM" id="MobiDB-lite"/>
    </source>
</evidence>
<proteinExistence type="predicted"/>
<dbReference type="AlphaFoldDB" id="A0A4Y2TWP4"/>
<gene>
    <name evidence="2" type="ORF">AVEN_266751_1</name>
</gene>